<dbReference type="Pfam" id="PF03840">
    <property type="entry name" value="SecG"/>
    <property type="match status" value="1"/>
</dbReference>
<keyword evidence="3 9" id="KW-0813">Transport</keyword>
<keyword evidence="7 9" id="KW-0811">Translocation</keyword>
<reference evidence="10 11" key="1">
    <citation type="submission" date="2018-10" db="EMBL/GenBank/DDBJ databases">
        <title>Comparative functional genomics of the obligate endosymbiont Buchnera aphidicola.</title>
        <authorList>
            <person name="Chong R.A."/>
        </authorList>
    </citation>
    <scope>NUCLEOTIDE SEQUENCE [LARGE SCALE GENOMIC DNA]</scope>
    <source>
        <strain evidence="10 11">Ssp</strain>
    </source>
</reference>
<dbReference type="GO" id="GO:0016020">
    <property type="term" value="C:membrane"/>
    <property type="evidence" value="ECO:0007669"/>
    <property type="project" value="UniProtKB-SubCell"/>
</dbReference>
<feature type="transmembrane region" description="Helical" evidence="9">
    <location>
        <begin position="6"/>
        <end position="25"/>
    </location>
</feature>
<evidence type="ECO:0000256" key="1">
    <source>
        <dbReference type="ARBA" id="ARBA00004141"/>
    </source>
</evidence>
<gene>
    <name evidence="10" type="primary">secG</name>
    <name evidence="10" type="ORF">D9V79_01170</name>
</gene>
<organism evidence="10 11">
    <name type="scientific">Buchnera aphidicola</name>
    <name type="common">Stegophylla sp.</name>
    <dbReference type="NCBI Taxonomy" id="2315800"/>
    <lineage>
        <taxon>Bacteria</taxon>
        <taxon>Pseudomonadati</taxon>
        <taxon>Pseudomonadota</taxon>
        <taxon>Gammaproteobacteria</taxon>
        <taxon>Enterobacterales</taxon>
        <taxon>Erwiniaceae</taxon>
        <taxon>Buchnera</taxon>
    </lineage>
</organism>
<evidence type="ECO:0000313" key="10">
    <source>
        <dbReference type="EMBL" id="QCI26404.1"/>
    </source>
</evidence>
<comment type="function">
    <text evidence="9">Involved in protein export. Participates in an early event of protein translocation.</text>
</comment>
<keyword evidence="11" id="KW-1185">Reference proteome</keyword>
<evidence type="ECO:0000256" key="7">
    <source>
        <dbReference type="ARBA" id="ARBA00023010"/>
    </source>
</evidence>
<keyword evidence="9" id="KW-1003">Cell membrane</keyword>
<keyword evidence="6 9" id="KW-1133">Transmembrane helix</keyword>
<evidence type="ECO:0000256" key="9">
    <source>
        <dbReference type="RuleBase" id="RU365087"/>
    </source>
</evidence>
<evidence type="ECO:0000256" key="8">
    <source>
        <dbReference type="ARBA" id="ARBA00023136"/>
    </source>
</evidence>
<dbReference type="InterPro" id="IPR004692">
    <property type="entry name" value="SecG"/>
</dbReference>
<evidence type="ECO:0000313" key="11">
    <source>
        <dbReference type="Proteomes" id="UP000298636"/>
    </source>
</evidence>
<dbReference type="AlphaFoldDB" id="A0A4D6YKB4"/>
<evidence type="ECO:0000256" key="3">
    <source>
        <dbReference type="ARBA" id="ARBA00022448"/>
    </source>
</evidence>
<comment type="subcellular location">
    <subcellularLocation>
        <location evidence="9">Cell membrane</location>
        <topology evidence="9">Multi-pass membrane protein</topology>
    </subcellularLocation>
    <subcellularLocation>
        <location evidence="1">Membrane</location>
        <topology evidence="1">Multi-pass membrane protein</topology>
    </subcellularLocation>
</comment>
<dbReference type="EMBL" id="CP032998">
    <property type="protein sequence ID" value="QCI26404.1"/>
    <property type="molecule type" value="Genomic_DNA"/>
</dbReference>
<evidence type="ECO:0000256" key="5">
    <source>
        <dbReference type="ARBA" id="ARBA00022927"/>
    </source>
</evidence>
<keyword evidence="4 9" id="KW-0812">Transmembrane</keyword>
<comment type="similarity">
    <text evidence="2 9">Belongs to the SecG family.</text>
</comment>
<evidence type="ECO:0000256" key="2">
    <source>
        <dbReference type="ARBA" id="ARBA00008445"/>
    </source>
</evidence>
<protein>
    <recommendedName>
        <fullName evidence="9">Protein-export membrane protein SecG</fullName>
    </recommendedName>
</protein>
<dbReference type="RefSeq" id="WP_158351878.1">
    <property type="nucleotide sequence ID" value="NZ_CP032998.1"/>
</dbReference>
<keyword evidence="8 9" id="KW-0472">Membrane</keyword>
<evidence type="ECO:0000256" key="4">
    <source>
        <dbReference type="ARBA" id="ARBA00022692"/>
    </source>
</evidence>
<dbReference type="Proteomes" id="UP000298636">
    <property type="component" value="Chromosome"/>
</dbReference>
<sequence>MYYFILLIFIIITCSLVTLIMLHPVKKNDFYSSYKSVKLFNPIYYNTIINRIIKFLIVIFLLLSVLICNLNMNNIIMN</sequence>
<accession>A0A4D6YKB4</accession>
<keyword evidence="5 9" id="KW-0653">Protein transport</keyword>
<dbReference type="NCBIfam" id="TIGR00810">
    <property type="entry name" value="secG"/>
    <property type="match status" value="1"/>
</dbReference>
<evidence type="ECO:0000256" key="6">
    <source>
        <dbReference type="ARBA" id="ARBA00022989"/>
    </source>
</evidence>
<dbReference type="GO" id="GO:0009306">
    <property type="term" value="P:protein secretion"/>
    <property type="evidence" value="ECO:0007669"/>
    <property type="project" value="InterPro"/>
</dbReference>
<feature type="transmembrane region" description="Helical" evidence="9">
    <location>
        <begin position="52"/>
        <end position="72"/>
    </location>
</feature>
<name>A0A4D6YKB4_9GAMM</name>
<dbReference type="GO" id="GO:0015450">
    <property type="term" value="F:protein-transporting ATPase activity"/>
    <property type="evidence" value="ECO:0007669"/>
    <property type="project" value="InterPro"/>
</dbReference>
<proteinExistence type="inferred from homology"/>